<dbReference type="SUPFAM" id="SSF53756">
    <property type="entry name" value="UDP-Glycosyltransferase/glycogen phosphorylase"/>
    <property type="match status" value="1"/>
</dbReference>
<protein>
    <recommendedName>
        <fullName evidence="2">Glycosyltransferase subfamily 4-like N-terminal domain-containing protein</fullName>
    </recommendedName>
</protein>
<dbReference type="EMBL" id="UINC01076017">
    <property type="protein sequence ID" value="SVC14777.1"/>
    <property type="molecule type" value="Genomic_DNA"/>
</dbReference>
<sequence>VKILMVTNSLKMGGIETNLVRLTKALTERGHQITVGARSGVLVVPTESAGATIVPLSMRLRSLPGLLRDLHSLR</sequence>
<dbReference type="AlphaFoldDB" id="A0A382JUX9"/>
<reference evidence="1" key="1">
    <citation type="submission" date="2018-05" db="EMBL/GenBank/DDBJ databases">
        <authorList>
            <person name="Lanie J.A."/>
            <person name="Ng W.-L."/>
            <person name="Kazmierczak K.M."/>
            <person name="Andrzejewski T.M."/>
            <person name="Davidsen T.M."/>
            <person name="Wayne K.J."/>
            <person name="Tettelin H."/>
            <person name="Glass J.I."/>
            <person name="Rusch D."/>
            <person name="Podicherti R."/>
            <person name="Tsui H.-C.T."/>
            <person name="Winkler M.E."/>
        </authorList>
    </citation>
    <scope>NUCLEOTIDE SEQUENCE</scope>
</reference>
<gene>
    <name evidence="1" type="ORF">METZ01_LOCUS267631</name>
</gene>
<dbReference type="Gene3D" id="3.40.50.2000">
    <property type="entry name" value="Glycogen Phosphorylase B"/>
    <property type="match status" value="1"/>
</dbReference>
<accession>A0A382JUX9</accession>
<proteinExistence type="predicted"/>
<feature type="non-terminal residue" evidence="1">
    <location>
        <position position="74"/>
    </location>
</feature>
<name>A0A382JUX9_9ZZZZ</name>
<evidence type="ECO:0000313" key="1">
    <source>
        <dbReference type="EMBL" id="SVC14777.1"/>
    </source>
</evidence>
<evidence type="ECO:0008006" key="2">
    <source>
        <dbReference type="Google" id="ProtNLM"/>
    </source>
</evidence>
<organism evidence="1">
    <name type="scientific">marine metagenome</name>
    <dbReference type="NCBI Taxonomy" id="408172"/>
    <lineage>
        <taxon>unclassified sequences</taxon>
        <taxon>metagenomes</taxon>
        <taxon>ecological metagenomes</taxon>
    </lineage>
</organism>
<feature type="non-terminal residue" evidence="1">
    <location>
        <position position="1"/>
    </location>
</feature>